<keyword evidence="2" id="KW-1185">Reference proteome</keyword>
<protein>
    <recommendedName>
        <fullName evidence="3">N-acetyltransferase domain-containing protein</fullName>
    </recommendedName>
</protein>
<sequence>MDYEIRRMKPNEWPLLEDFLYEAIFVPEGFEGEVPRSVIYDDPKCRAAFQGFGTLPDDRAVVATVDGEVVGACWVRTTDEYGHIDDETPSFSVSLYKPYRGRAWAPP</sequence>
<evidence type="ECO:0000313" key="2">
    <source>
        <dbReference type="Proteomes" id="UP000002026"/>
    </source>
</evidence>
<proteinExistence type="predicted"/>
<accession>C7N7K1</accession>
<evidence type="ECO:0000313" key="1">
    <source>
        <dbReference type="EMBL" id="ACV22886.1"/>
    </source>
</evidence>
<dbReference type="Gene3D" id="3.40.630.30">
    <property type="match status" value="1"/>
</dbReference>
<dbReference type="eggNOG" id="COG0456">
    <property type="taxonomic scope" value="Bacteria"/>
</dbReference>
<gene>
    <name evidence="1" type="ordered locus">Shel_18700</name>
</gene>
<dbReference type="STRING" id="471855.Shel_18700"/>
<dbReference type="KEGG" id="shi:Shel_18700"/>
<dbReference type="Proteomes" id="UP000002026">
    <property type="component" value="Chromosome"/>
</dbReference>
<dbReference type="RefSeq" id="WP_012798988.1">
    <property type="nucleotide sequence ID" value="NC_013165.1"/>
</dbReference>
<name>C7N7K1_SLAHD</name>
<dbReference type="AlphaFoldDB" id="C7N7K1"/>
<organism evidence="1 2">
    <name type="scientific">Slackia heliotrinireducens (strain ATCC 29202 / DSM 20476 / NCTC 11029 / RHS 1)</name>
    <name type="common">Peptococcus heliotrinreducens</name>
    <dbReference type="NCBI Taxonomy" id="471855"/>
    <lineage>
        <taxon>Bacteria</taxon>
        <taxon>Bacillati</taxon>
        <taxon>Actinomycetota</taxon>
        <taxon>Coriobacteriia</taxon>
        <taxon>Eggerthellales</taxon>
        <taxon>Eggerthellaceae</taxon>
        <taxon>Slackia</taxon>
    </lineage>
</organism>
<dbReference type="InterPro" id="IPR016181">
    <property type="entry name" value="Acyl_CoA_acyltransferase"/>
</dbReference>
<dbReference type="SUPFAM" id="SSF55729">
    <property type="entry name" value="Acyl-CoA N-acyltransferases (Nat)"/>
    <property type="match status" value="1"/>
</dbReference>
<dbReference type="HOGENOM" id="CLU_156450_0_0_11"/>
<dbReference type="EMBL" id="CP001684">
    <property type="protein sequence ID" value="ACV22886.1"/>
    <property type="molecule type" value="Genomic_DNA"/>
</dbReference>
<reference evidence="1 2" key="1">
    <citation type="journal article" date="2009" name="Stand. Genomic Sci.">
        <title>Complete genome sequence of Slackia heliotrinireducens type strain (RHS 1).</title>
        <authorList>
            <person name="Pukall R."/>
            <person name="Lapidus A."/>
            <person name="Nolan M."/>
            <person name="Copeland A."/>
            <person name="Glavina Del Rio T."/>
            <person name="Lucas S."/>
            <person name="Chen F."/>
            <person name="Tice H."/>
            <person name="Cheng J.F."/>
            <person name="Chertkov O."/>
            <person name="Bruce D."/>
            <person name="Goodwin L."/>
            <person name="Kuske C."/>
            <person name="Brettin T."/>
            <person name="Detter J.C."/>
            <person name="Han C."/>
            <person name="Pitluck S."/>
            <person name="Pati A."/>
            <person name="Mavrommatis K."/>
            <person name="Ivanova N."/>
            <person name="Ovchinnikova G."/>
            <person name="Chen A."/>
            <person name="Palaniappan K."/>
            <person name="Schneider S."/>
            <person name="Rohde M."/>
            <person name="Chain P."/>
            <person name="D'haeseleer P."/>
            <person name="Goker M."/>
            <person name="Bristow J."/>
            <person name="Eisen J.A."/>
            <person name="Markowitz V."/>
            <person name="Kyrpides N.C."/>
            <person name="Klenk H.P."/>
            <person name="Hugenholtz P."/>
        </authorList>
    </citation>
    <scope>NUCLEOTIDE SEQUENCE [LARGE SCALE GENOMIC DNA]</scope>
    <source>
        <strain evidence="2">ATCC 29202 / DSM 20476 / NCTC 11029 / RHS 1</strain>
    </source>
</reference>
<evidence type="ECO:0008006" key="3">
    <source>
        <dbReference type="Google" id="ProtNLM"/>
    </source>
</evidence>